<dbReference type="AlphaFoldDB" id="A0A329MRN3"/>
<dbReference type="OrthoDB" id="2566281at2"/>
<evidence type="ECO:0000313" key="2">
    <source>
        <dbReference type="Proteomes" id="UP000250369"/>
    </source>
</evidence>
<dbReference type="Proteomes" id="UP000250369">
    <property type="component" value="Unassembled WGS sequence"/>
</dbReference>
<accession>A0A329MRN3</accession>
<sequence length="486" mass="54735">MADEMYNVGVRKSLNDWGVTDERIGYDPNTGSVSIDGKNVFKPQANRGGSTFTDQSTLNSIRGNVNQLNNAYNVQQSVLNPQQTVNPYDQQFNDLLTQIRNQVTNPTAIDRNSIYQSPDYAAQQAQVQKQAGQAIRSGQEALGTSGMARSSDLARLAQNAQNDANTYLETQVVPQLIAAEQAKQQQQLGNLMSLIGVLGQQQGLYDTRGQNQFRNQFDVLDFMTNQGNRAEDVAYRNQTRAEDVAYRDKRDEIGDQRYDQETAYKKERDAVADQQLAEEKAYRAQRDSEEDRRWWTNYEREGQQFAAQQGLQWAQLNQRQKEFVADQAYKEKALAAQNDPDNIDNRYKEAQLKKMSLENEQNSTPAIDEYDLIAVEGMAKDSGLNINKAKPEEIKTFVAGLKSKYGWDTSEANAVNSYLLSKSGGLSQQPSESFLESLIPSVEGTRKSVQSNVDAVKGIPQGIQNYGQFWADYFKDVNLNPLKLFQ</sequence>
<proteinExistence type="predicted"/>
<reference evidence="1 2" key="1">
    <citation type="journal article" date="2009" name="Int. J. Syst. Evol. Microbiol.">
        <title>Paenibacillus contaminans sp. nov., isolated from a contaminated laboratory plate.</title>
        <authorList>
            <person name="Chou J.H."/>
            <person name="Lee J.H."/>
            <person name="Lin M.C."/>
            <person name="Chang P.S."/>
            <person name="Arun A.B."/>
            <person name="Young C.C."/>
            <person name="Chen W.M."/>
        </authorList>
    </citation>
    <scope>NUCLEOTIDE SEQUENCE [LARGE SCALE GENOMIC DNA]</scope>
    <source>
        <strain evidence="1 2">CKOBP-6</strain>
    </source>
</reference>
<keyword evidence="2" id="KW-1185">Reference proteome</keyword>
<evidence type="ECO:0000313" key="1">
    <source>
        <dbReference type="EMBL" id="RAV22200.1"/>
    </source>
</evidence>
<gene>
    <name evidence="1" type="ORF">DQG23_04410</name>
</gene>
<protein>
    <submittedName>
        <fullName evidence="1">Uncharacterized protein</fullName>
    </submittedName>
</protein>
<dbReference type="RefSeq" id="WP_113029606.1">
    <property type="nucleotide sequence ID" value="NZ_QMFB01000002.1"/>
</dbReference>
<name>A0A329MRN3_9BACL</name>
<organism evidence="1 2">
    <name type="scientific">Paenibacillus contaminans</name>
    <dbReference type="NCBI Taxonomy" id="450362"/>
    <lineage>
        <taxon>Bacteria</taxon>
        <taxon>Bacillati</taxon>
        <taxon>Bacillota</taxon>
        <taxon>Bacilli</taxon>
        <taxon>Bacillales</taxon>
        <taxon>Paenibacillaceae</taxon>
        <taxon>Paenibacillus</taxon>
    </lineage>
</organism>
<comment type="caution">
    <text evidence="1">The sequence shown here is derived from an EMBL/GenBank/DDBJ whole genome shotgun (WGS) entry which is preliminary data.</text>
</comment>
<dbReference type="EMBL" id="QMFB01000002">
    <property type="protein sequence ID" value="RAV22200.1"/>
    <property type="molecule type" value="Genomic_DNA"/>
</dbReference>